<dbReference type="OrthoDB" id="5423926at2759"/>
<feature type="compositionally biased region" description="Basic and acidic residues" evidence="1">
    <location>
        <begin position="952"/>
        <end position="969"/>
    </location>
</feature>
<feature type="compositionally biased region" description="Basic and acidic residues" evidence="1">
    <location>
        <begin position="1446"/>
        <end position="1458"/>
    </location>
</feature>
<proteinExistence type="predicted"/>
<evidence type="ECO:0000313" key="3">
    <source>
        <dbReference type="Proteomes" id="UP000799772"/>
    </source>
</evidence>
<feature type="compositionally biased region" description="Low complexity" evidence="1">
    <location>
        <begin position="703"/>
        <end position="713"/>
    </location>
</feature>
<feature type="compositionally biased region" description="Low complexity" evidence="1">
    <location>
        <begin position="613"/>
        <end position="626"/>
    </location>
</feature>
<feature type="compositionally biased region" description="Polar residues" evidence="1">
    <location>
        <begin position="498"/>
        <end position="510"/>
    </location>
</feature>
<sequence>MFHRRKASNPLKNSAPDPSAASAATQAFINSQNSNVSLSSAAAAAALRSHTPPPTNPADIQTKRMVRRDSSSSKGSAAGRARSPAGSPLQRTNSNGSMTERSFRSPSPNRKDVAVKADPSAPPVPALPNSIQSGRDGPHVRSASVETPQNPSSPRLSRPGGRGRSVDAITRTQHPRVASLSQLPELDTTNGGRRSVNFSRPMSPGQSPSQSNSPAQPKSGRSGWFTAPVGTNAQFRQDINDRVKTAVAPPAVETGHVQQSLQSTANMPVAKKKKRTPAAPEGMRLSQAINAMDSHKPTMVYDPNTRKMVPASPPSTVVDPRKPTVIYDPNTRTVVPASAAPVAIPQSEPEPEPELVPEVTSALAAKVQKGASPTVERAHPLHGKATAVLTKQPSIVREETEEDEQVETEASKQHLRAEHLREASAALAQPTPTRPTPQDHRAASLNPGDNVATIGRSSSLSPSRTAHFSAAPVTILNGVLHSPPPRSLSPAKPALKQSPASSVRTGSPITSFVPALPKPASRDVSVSGSEEGSVTRQKKKSARVSFGDDAVEIIPDTTATQSGMMSSRYATHDVFDDDDGFEMSPRPVLPSFGSIRGRSRQAPQEIEPPIKVTESIPSSMSTSVSTIAPESLEHSSDHAVGGILAKHLENRKPTQDSALAEPKLDPNEPLPPEVTSVEGTGYVSDSDASEDERTLPVPEEPVIKPVEVVQEVPPSEPLPEPEASESEIDKAKITESKPVMDVPVIEIQPATPGATESEKEKEDAYPLVMPGGFAGSWLDDDDDDDDDGNELPSKPEVSIAKPEEVPAEHQPPAPATEPPVQRQALEPVAENSSDESIYSDAEEELSDLEPYASLDAIVESPIGGPASPSRVLPESSPLRSGSHVDEDLTDWNKTKAYWSGLSVRQREELEKQAKEEGEKERTITPERPRPPKGKKKKAARPPAQPETARLAMESRHTRSPDLPREEYHLRTSLRNRVPQEEPQRPETHLRQSLRTGGNMPSSMRGAQGGGLQTSRYSNVPAYEPRSTLRKNTLPMASASAAASARPATAPSEPSRVVAKSTSKPYAMPLLLRSDSDASDSSFKRARLSKTIMSDGERYTMRHSMRGAEPQPIREVRTLRSASPPEVRPATSSGIETSTGRGKRFSLRSLSPPGTSTAKRSPMRSSLDDGHLSRPSTAQPTHRETLRTAKSPTRFSMFNKETKGKAPVPMPAPMPVPAPPKPTLRTEGLYKSRYADDSDDDSPQMLRPTFRSRFADSDDEDDSPTALQDLTPVRGIPRKPGHEDGDSTDLEDESGGEAGALSSPKGGNMTNGNTGAKTEGSTLAAGSMRGLDSSKHASGAPDGQTSAITGVQPKKEKRSFFGIGRKKKTNSLPPQPTLPPMSAANVDTKQTAAKPSERAKSPKLQRRTTPQSPQRVGSGSWPLHPPQTIGDDALGKASSVDAAAAPDNDRPDVGQRRSTVDGSGVGLRFAENDSVLGEGAGPSVGSKKKKKFGALRRAFKLDD</sequence>
<accession>A0A9P4MB29</accession>
<feature type="compositionally biased region" description="Low complexity" evidence="1">
    <location>
        <begin position="524"/>
        <end position="534"/>
    </location>
</feature>
<feature type="compositionally biased region" description="Basic and acidic residues" evidence="1">
    <location>
        <begin position="882"/>
        <end position="893"/>
    </location>
</feature>
<feature type="region of interest" description="Disordered" evidence="1">
    <location>
        <begin position="581"/>
        <end position="1063"/>
    </location>
</feature>
<comment type="caution">
    <text evidence="2">The sequence shown here is derived from an EMBL/GenBank/DDBJ whole genome shotgun (WGS) entry which is preliminary data.</text>
</comment>
<feature type="compositionally biased region" description="Polar residues" evidence="1">
    <location>
        <begin position="256"/>
        <end position="266"/>
    </location>
</feature>
<evidence type="ECO:0000256" key="1">
    <source>
        <dbReference type="SAM" id="MobiDB-lite"/>
    </source>
</evidence>
<feature type="compositionally biased region" description="Low complexity" evidence="1">
    <location>
        <begin position="72"/>
        <end position="87"/>
    </location>
</feature>
<evidence type="ECO:0000313" key="2">
    <source>
        <dbReference type="EMBL" id="KAF2104261.1"/>
    </source>
</evidence>
<feature type="region of interest" description="Disordered" evidence="1">
    <location>
        <begin position="1093"/>
        <end position="1492"/>
    </location>
</feature>
<feature type="region of interest" description="Disordered" evidence="1">
    <location>
        <begin position="481"/>
        <end position="544"/>
    </location>
</feature>
<feature type="compositionally biased region" description="Polar residues" evidence="1">
    <location>
        <begin position="990"/>
        <end position="1001"/>
    </location>
</feature>
<feature type="compositionally biased region" description="Polar residues" evidence="1">
    <location>
        <begin position="1406"/>
        <end position="1416"/>
    </location>
</feature>
<feature type="compositionally biased region" description="Polar residues" evidence="1">
    <location>
        <begin position="455"/>
        <end position="465"/>
    </location>
</feature>
<feature type="compositionally biased region" description="Polar residues" evidence="1">
    <location>
        <begin position="179"/>
        <end position="198"/>
    </location>
</feature>
<feature type="compositionally biased region" description="Polar residues" evidence="1">
    <location>
        <begin position="1307"/>
        <end position="1320"/>
    </location>
</feature>
<feature type="compositionally biased region" description="Basic and acidic residues" evidence="1">
    <location>
        <begin position="904"/>
        <end position="929"/>
    </location>
</feature>
<feature type="compositionally biased region" description="Low complexity" evidence="1">
    <location>
        <begin position="14"/>
        <end position="49"/>
    </location>
</feature>
<dbReference type="EMBL" id="ML978121">
    <property type="protein sequence ID" value="KAF2104261.1"/>
    <property type="molecule type" value="Genomic_DNA"/>
</dbReference>
<organism evidence="2 3">
    <name type="scientific">Rhizodiscina lignyota</name>
    <dbReference type="NCBI Taxonomy" id="1504668"/>
    <lineage>
        <taxon>Eukaryota</taxon>
        <taxon>Fungi</taxon>
        <taxon>Dikarya</taxon>
        <taxon>Ascomycota</taxon>
        <taxon>Pezizomycotina</taxon>
        <taxon>Dothideomycetes</taxon>
        <taxon>Pleosporomycetidae</taxon>
        <taxon>Aulographales</taxon>
        <taxon>Rhizodiscinaceae</taxon>
        <taxon>Rhizodiscina</taxon>
    </lineage>
</organism>
<feature type="compositionally biased region" description="Polar residues" evidence="1">
    <location>
        <begin position="89"/>
        <end position="108"/>
    </location>
</feature>
<feature type="compositionally biased region" description="Basic and acidic residues" evidence="1">
    <location>
        <begin position="977"/>
        <end position="989"/>
    </location>
</feature>
<gene>
    <name evidence="2" type="ORF">NA57DRAFT_70476</name>
</gene>
<feature type="compositionally biased region" description="Pro residues" evidence="1">
    <location>
        <begin position="1207"/>
        <end position="1221"/>
    </location>
</feature>
<feature type="compositionally biased region" description="Low complexity" evidence="1">
    <location>
        <begin position="199"/>
        <end position="219"/>
    </location>
</feature>
<feature type="compositionally biased region" description="Acidic residues" evidence="1">
    <location>
        <begin position="1285"/>
        <end position="1294"/>
    </location>
</feature>
<protein>
    <submittedName>
        <fullName evidence="2">Uncharacterized protein</fullName>
    </submittedName>
</protein>
<feature type="compositionally biased region" description="Polar residues" evidence="1">
    <location>
        <begin position="1147"/>
        <end position="1158"/>
    </location>
</feature>
<name>A0A9P4MB29_9PEZI</name>
<reference evidence="2" key="1">
    <citation type="journal article" date="2020" name="Stud. Mycol.">
        <title>101 Dothideomycetes genomes: a test case for predicting lifestyles and emergence of pathogens.</title>
        <authorList>
            <person name="Haridas S."/>
            <person name="Albert R."/>
            <person name="Binder M."/>
            <person name="Bloem J."/>
            <person name="Labutti K."/>
            <person name="Salamov A."/>
            <person name="Andreopoulos B."/>
            <person name="Baker S."/>
            <person name="Barry K."/>
            <person name="Bills G."/>
            <person name="Bluhm B."/>
            <person name="Cannon C."/>
            <person name="Castanera R."/>
            <person name="Culley D."/>
            <person name="Daum C."/>
            <person name="Ezra D."/>
            <person name="Gonzalez J."/>
            <person name="Henrissat B."/>
            <person name="Kuo A."/>
            <person name="Liang C."/>
            <person name="Lipzen A."/>
            <person name="Lutzoni F."/>
            <person name="Magnuson J."/>
            <person name="Mondo S."/>
            <person name="Nolan M."/>
            <person name="Ohm R."/>
            <person name="Pangilinan J."/>
            <person name="Park H.-J."/>
            <person name="Ramirez L."/>
            <person name="Alfaro M."/>
            <person name="Sun H."/>
            <person name="Tritt A."/>
            <person name="Yoshinaga Y."/>
            <person name="Zwiers L.-H."/>
            <person name="Turgeon B."/>
            <person name="Goodwin S."/>
            <person name="Spatafora J."/>
            <person name="Crous P."/>
            <person name="Grigoriev I."/>
        </authorList>
    </citation>
    <scope>NUCLEOTIDE SEQUENCE</scope>
    <source>
        <strain evidence="2">CBS 133067</strain>
    </source>
</reference>
<feature type="region of interest" description="Disordered" evidence="1">
    <location>
        <begin position="252"/>
        <end position="283"/>
    </location>
</feature>
<feature type="region of interest" description="Disordered" evidence="1">
    <location>
        <begin position="393"/>
        <end position="465"/>
    </location>
</feature>
<feature type="compositionally biased region" description="Basic residues" evidence="1">
    <location>
        <begin position="930"/>
        <end position="939"/>
    </location>
</feature>
<feature type="region of interest" description="Disordered" evidence="1">
    <location>
        <begin position="304"/>
        <end position="323"/>
    </location>
</feature>
<dbReference type="Proteomes" id="UP000799772">
    <property type="component" value="Unassembled WGS sequence"/>
</dbReference>
<feature type="compositionally biased region" description="Acidic residues" evidence="1">
    <location>
        <begin position="778"/>
        <end position="789"/>
    </location>
</feature>
<feature type="compositionally biased region" description="Polar residues" evidence="1">
    <location>
        <begin position="1129"/>
        <end position="1139"/>
    </location>
</feature>
<keyword evidence="3" id="KW-1185">Reference proteome</keyword>
<feature type="compositionally biased region" description="Basic and acidic residues" evidence="1">
    <location>
        <begin position="409"/>
        <end position="422"/>
    </location>
</feature>
<feature type="region of interest" description="Disordered" evidence="1">
    <location>
        <begin position="1"/>
        <end position="228"/>
    </location>
</feature>
<feature type="compositionally biased region" description="Low complexity" evidence="1">
    <location>
        <begin position="1034"/>
        <end position="1054"/>
    </location>
</feature>